<keyword evidence="2" id="KW-1185">Reference proteome</keyword>
<proteinExistence type="predicted"/>
<dbReference type="EMBL" id="JABBPK010000001">
    <property type="protein sequence ID" value="NMO77215.1"/>
    <property type="molecule type" value="Genomic_DNA"/>
</dbReference>
<dbReference type="Pfam" id="PF06133">
    <property type="entry name" value="Com_YlbF"/>
    <property type="match status" value="1"/>
</dbReference>
<organism evidence="1 2">
    <name type="scientific">Niallia alba</name>
    <dbReference type="NCBI Taxonomy" id="2729105"/>
    <lineage>
        <taxon>Bacteria</taxon>
        <taxon>Bacillati</taxon>
        <taxon>Bacillota</taxon>
        <taxon>Bacilli</taxon>
        <taxon>Bacillales</taxon>
        <taxon>Bacillaceae</taxon>
        <taxon>Niallia</taxon>
    </lineage>
</organism>
<dbReference type="Gene3D" id="1.20.1500.10">
    <property type="entry name" value="YheA/YmcA-like"/>
    <property type="match status" value="1"/>
</dbReference>
<evidence type="ECO:0000313" key="1">
    <source>
        <dbReference type="EMBL" id="NMO77215.1"/>
    </source>
</evidence>
<name>A0A7Y0K7K2_9BACI</name>
<dbReference type="AlphaFoldDB" id="A0A7Y0K7K2"/>
<sequence length="149" mass="16681">MLATTEIFLIQEEAEEIAEMILESDVAEQYRICLANLHSNKETQQKIHSFNQMKELYEEVQRFGKYHPEYKKVMMDIRQLKRDMDLDDNVAAFKVAENGLQKLLDDVSVIIGRSVSTFIKVPTGNPFFDELSGCSSGGCGSGGSCSCSA</sequence>
<dbReference type="PANTHER" id="PTHR38448:SF2">
    <property type="entry name" value="REGULATORY PROTEIN YLBF"/>
    <property type="match status" value="1"/>
</dbReference>
<protein>
    <submittedName>
        <fullName evidence="1">YlbF family regulator</fullName>
    </submittedName>
</protein>
<gene>
    <name evidence="1" type="ORF">HHU08_09425</name>
</gene>
<comment type="caution">
    <text evidence="1">The sequence shown here is derived from an EMBL/GenBank/DDBJ whole genome shotgun (WGS) entry which is preliminary data.</text>
</comment>
<reference evidence="1 2" key="1">
    <citation type="submission" date="2020-04" db="EMBL/GenBank/DDBJ databases">
        <title>Bacillus sp. UniB3 isolated from commercial digestive syrup.</title>
        <authorList>
            <person name="Thorat V."/>
            <person name="Kirdat K."/>
            <person name="Tiwarekar B."/>
            <person name="Yadav A."/>
        </authorList>
    </citation>
    <scope>NUCLEOTIDE SEQUENCE [LARGE SCALE GENOMIC DNA]</scope>
    <source>
        <strain evidence="1 2">UniB3</strain>
    </source>
</reference>
<dbReference type="InterPro" id="IPR010368">
    <property type="entry name" value="Com_YlbF"/>
</dbReference>
<dbReference type="Proteomes" id="UP000588491">
    <property type="component" value="Unassembled WGS sequence"/>
</dbReference>
<accession>A0A7Y0K7K2</accession>
<dbReference type="PANTHER" id="PTHR38448">
    <property type="entry name" value="REGULATORY PROTEIN YLBF-RELATED"/>
    <property type="match status" value="1"/>
</dbReference>
<dbReference type="RefSeq" id="WP_016200984.1">
    <property type="nucleotide sequence ID" value="NZ_JABBPK010000001.1"/>
</dbReference>
<evidence type="ECO:0000313" key="2">
    <source>
        <dbReference type="Proteomes" id="UP000588491"/>
    </source>
</evidence>
<dbReference type="InterPro" id="IPR052767">
    <property type="entry name" value="Bact_com_dev_regulator"/>
</dbReference>
<dbReference type="InterPro" id="IPR023378">
    <property type="entry name" value="YheA/YmcA-like_dom_sf"/>
</dbReference>
<dbReference type="SUPFAM" id="SSF158622">
    <property type="entry name" value="YheA/YmcA-like"/>
    <property type="match status" value="1"/>
</dbReference>